<feature type="domain" description="Aminotransferase class I/classII large" evidence="6">
    <location>
        <begin position="78"/>
        <end position="387"/>
    </location>
</feature>
<name>A0A9X2JLE7_9LACO</name>
<gene>
    <name evidence="7" type="ORF">LB941_04160</name>
</gene>
<keyword evidence="7" id="KW-0032">Aminotransferase</keyword>
<dbReference type="Pfam" id="PF00155">
    <property type="entry name" value="Aminotran_1_2"/>
    <property type="match status" value="1"/>
</dbReference>
<dbReference type="GO" id="GO:0008483">
    <property type="term" value="F:transaminase activity"/>
    <property type="evidence" value="ECO:0007669"/>
    <property type="project" value="UniProtKB-KW"/>
</dbReference>
<evidence type="ECO:0000313" key="8">
    <source>
        <dbReference type="Proteomes" id="UP001139006"/>
    </source>
</evidence>
<dbReference type="InterPro" id="IPR004839">
    <property type="entry name" value="Aminotransferase_I/II_large"/>
</dbReference>
<evidence type="ECO:0000313" key="7">
    <source>
        <dbReference type="EMBL" id="MCP0886530.1"/>
    </source>
</evidence>
<keyword evidence="8" id="KW-1185">Reference proteome</keyword>
<dbReference type="InterPro" id="IPR015424">
    <property type="entry name" value="PyrdxlP-dep_Trfase"/>
</dbReference>
<proteinExistence type="inferred from homology"/>
<keyword evidence="7" id="KW-0808">Transferase</keyword>
<reference evidence="7 8" key="1">
    <citation type="journal article" date="2023" name="Int. J. Syst. Evol. Microbiol.">
        <title>Ligilactobacillus ubinensis sp. nov., a novel species isolated from the wild ferment of a durian fruit (Durio zibethinus).</title>
        <authorList>
            <person name="Heng Y.C."/>
            <person name="Menon N."/>
            <person name="Chen B."/>
            <person name="Loo B.Z.L."/>
            <person name="Wong G.W.J."/>
            <person name="Lim A.C.H."/>
            <person name="Silvaraju S."/>
            <person name="Kittelmann S."/>
        </authorList>
    </citation>
    <scope>NUCLEOTIDE SEQUENCE [LARGE SCALE GENOMIC DNA]</scope>
    <source>
        <strain evidence="7 8">WILCCON 0076</strain>
    </source>
</reference>
<dbReference type="SUPFAM" id="SSF53383">
    <property type="entry name" value="PLP-dependent transferases"/>
    <property type="match status" value="1"/>
</dbReference>
<dbReference type="PANTHER" id="PTHR43525:SF1">
    <property type="entry name" value="PROTEIN MALY"/>
    <property type="match status" value="1"/>
</dbReference>
<evidence type="ECO:0000256" key="4">
    <source>
        <dbReference type="ARBA" id="ARBA00023239"/>
    </source>
</evidence>
<dbReference type="GO" id="GO:0030170">
    <property type="term" value="F:pyridoxal phosphate binding"/>
    <property type="evidence" value="ECO:0007669"/>
    <property type="project" value="InterPro"/>
</dbReference>
<evidence type="ECO:0000256" key="5">
    <source>
        <dbReference type="ARBA" id="ARBA00037974"/>
    </source>
</evidence>
<comment type="cofactor">
    <cofactor evidence="1">
        <name>pyridoxal 5'-phosphate</name>
        <dbReference type="ChEBI" id="CHEBI:597326"/>
    </cofactor>
</comment>
<evidence type="ECO:0000259" key="6">
    <source>
        <dbReference type="Pfam" id="PF00155"/>
    </source>
</evidence>
<dbReference type="RefSeq" id="WP_253359734.1">
    <property type="nucleotide sequence ID" value="NZ_JAIULA010000006.1"/>
</dbReference>
<dbReference type="AlphaFoldDB" id="A0A9X2JLE7"/>
<organism evidence="7 8">
    <name type="scientific">Ligilactobacillus ubinensis</name>
    <dbReference type="NCBI Taxonomy" id="2876789"/>
    <lineage>
        <taxon>Bacteria</taxon>
        <taxon>Bacillati</taxon>
        <taxon>Bacillota</taxon>
        <taxon>Bacilli</taxon>
        <taxon>Lactobacillales</taxon>
        <taxon>Lactobacillaceae</taxon>
        <taxon>Ligilactobacillus</taxon>
    </lineage>
</organism>
<dbReference type="InterPro" id="IPR015422">
    <property type="entry name" value="PyrdxlP-dep_Trfase_small"/>
</dbReference>
<comment type="similarity">
    <text evidence="5">Belongs to the class-II pyridoxal-phosphate-dependent aminotransferase family. MalY/PatB cystathionine beta-lyase subfamily.</text>
</comment>
<evidence type="ECO:0000256" key="3">
    <source>
        <dbReference type="ARBA" id="ARBA00022898"/>
    </source>
</evidence>
<keyword evidence="4" id="KW-0456">Lyase</keyword>
<dbReference type="Gene3D" id="3.40.640.10">
    <property type="entry name" value="Type I PLP-dependent aspartate aminotransferase-like (Major domain)"/>
    <property type="match status" value="1"/>
</dbReference>
<dbReference type="NCBIfam" id="TIGR04350">
    <property type="entry name" value="C_S_lyase_PatB"/>
    <property type="match status" value="1"/>
</dbReference>
<dbReference type="EC" id="4.4.1.13" evidence="2"/>
<evidence type="ECO:0000256" key="2">
    <source>
        <dbReference type="ARBA" id="ARBA00012224"/>
    </source>
</evidence>
<dbReference type="Proteomes" id="UP001139006">
    <property type="component" value="Unassembled WGS sequence"/>
</dbReference>
<comment type="caution">
    <text evidence="7">The sequence shown here is derived from an EMBL/GenBank/DDBJ whole genome shotgun (WGS) entry which is preliminary data.</text>
</comment>
<dbReference type="GO" id="GO:0047804">
    <property type="term" value="F:cysteine-S-conjugate beta-lyase activity"/>
    <property type="evidence" value="ECO:0007669"/>
    <property type="project" value="UniProtKB-EC"/>
</dbReference>
<dbReference type="PANTHER" id="PTHR43525">
    <property type="entry name" value="PROTEIN MALY"/>
    <property type="match status" value="1"/>
</dbReference>
<dbReference type="InterPro" id="IPR051798">
    <property type="entry name" value="Class-II_PLP-Dep_Aminotrans"/>
</dbReference>
<keyword evidence="3" id="KW-0663">Pyridoxal phosphate</keyword>
<dbReference type="InterPro" id="IPR015421">
    <property type="entry name" value="PyrdxlP-dep_Trfase_major"/>
</dbReference>
<evidence type="ECO:0000256" key="1">
    <source>
        <dbReference type="ARBA" id="ARBA00001933"/>
    </source>
</evidence>
<dbReference type="CDD" id="cd00609">
    <property type="entry name" value="AAT_like"/>
    <property type="match status" value="1"/>
</dbReference>
<dbReference type="EMBL" id="JAIULA010000006">
    <property type="protein sequence ID" value="MCP0886530.1"/>
    <property type="molecule type" value="Genomic_DNA"/>
</dbReference>
<sequence>MNKEEFIQEYAVERQHTNAVKWDALKDAFGSEDLLPLWVADTEFKAPKAAINALTKRVLHGAFGYSFTPKSYYDAYFNWQKQRYGIELHEKWLRFGTGVVQSLSVLLQTFTEPEDAVMVLEPVYYPFMRIIKENKRKLVVSNLVQTAGKYTINFDDVRQQMEENNVKVLIFCSPHNPVGRVWSEDELNKILELCRQEQVIAFVDEIHHDLITGDRPFVSALSVKDGFYRDNMVVVDAPSKTFNMAALLNSHVIIPNPQLRDRYDECVSRLALPAGSLLGRVAAEAAYREGAAWLDGFLKVVRSNFAYVKEELTKEFPTIQVSELEGTYLMWIDLSQVVGAKEVMRTVKEKAKLAVDFGEWFGDAGLGYIRMNLGTTPDNIEKATSALISALKENNA</sequence>
<accession>A0A9X2JLE7</accession>
<dbReference type="InterPro" id="IPR027619">
    <property type="entry name" value="C-S_lyase_PatB-like"/>
</dbReference>
<dbReference type="Gene3D" id="3.90.1150.10">
    <property type="entry name" value="Aspartate Aminotransferase, domain 1"/>
    <property type="match status" value="1"/>
</dbReference>
<protein>
    <recommendedName>
        <fullName evidence="2">cysteine-S-conjugate beta-lyase</fullName>
        <ecNumber evidence="2">4.4.1.13</ecNumber>
    </recommendedName>
</protein>